<dbReference type="SUPFAM" id="SSF52206">
    <property type="entry name" value="Hypothetical protein MTH538"/>
    <property type="match status" value="1"/>
</dbReference>
<dbReference type="AlphaFoldDB" id="Z9JJG7"/>
<dbReference type="Gene3D" id="3.40.50.11200">
    <property type="match status" value="1"/>
</dbReference>
<evidence type="ECO:0000313" key="5">
    <source>
        <dbReference type="Proteomes" id="UP001430701"/>
    </source>
</evidence>
<protein>
    <submittedName>
        <fullName evidence="3">TIR domain-containing protein</fullName>
    </submittedName>
</protein>
<dbReference type="Pfam" id="PF08937">
    <property type="entry name" value="ThsB_TIR"/>
    <property type="match status" value="1"/>
</dbReference>
<dbReference type="PATRIC" id="fig|1444770.3.peg.1067"/>
<sequence>MADNKVIFVAFAIEDENIRNMIKGQSLRTDSPFEYIDMSVKEAYEEEWKKKVRTRILRSDGVLVIVSKNSLNSSGQQWEIQCAKEEKKKIRGIWAYKEDRTDLAGVDTMVWTWDNIAAWINSL</sequence>
<dbReference type="KEGG" id="xtw:AB672_01895"/>
<name>Z9JJG7_9GAMM</name>
<dbReference type="InterPro" id="IPR015032">
    <property type="entry name" value="ThsB__TIR-like_domain"/>
</dbReference>
<dbReference type="Proteomes" id="UP000020406">
    <property type="component" value="Unassembled WGS sequence"/>
</dbReference>
<evidence type="ECO:0000313" key="4">
    <source>
        <dbReference type="Proteomes" id="UP000020406"/>
    </source>
</evidence>
<dbReference type="GeneID" id="68900027"/>
<dbReference type="Proteomes" id="UP001430701">
    <property type="component" value="Unassembled WGS sequence"/>
</dbReference>
<evidence type="ECO:0000259" key="1">
    <source>
        <dbReference type="Pfam" id="PF08937"/>
    </source>
</evidence>
<proteinExistence type="predicted"/>
<dbReference type="STRING" id="1444770.AF72_04415"/>
<dbReference type="RefSeq" id="WP_038270728.1">
    <property type="nucleotide sequence ID" value="NZ_CP053627.1"/>
</dbReference>
<evidence type="ECO:0000313" key="2">
    <source>
        <dbReference type="EMBL" id="EWS78515.1"/>
    </source>
</evidence>
<feature type="domain" description="Thoeris protein ThsB TIR-like" evidence="1">
    <location>
        <begin position="8"/>
        <end position="95"/>
    </location>
</feature>
<accession>Z9JJG7</accession>
<dbReference type="eggNOG" id="ENOG5032WE6">
    <property type="taxonomic scope" value="Bacteria"/>
</dbReference>
<reference evidence="3" key="2">
    <citation type="submission" date="2021-11" db="EMBL/GenBank/DDBJ databases">
        <title>Genome sequence of Xylella taiwanensis PLS432.</title>
        <authorList>
            <person name="Weng L.-W."/>
            <person name="Su C.-C."/>
            <person name="Tsai C.-W."/>
            <person name="Kuo C.-H."/>
        </authorList>
    </citation>
    <scope>NUCLEOTIDE SEQUENCE</scope>
    <source>
        <strain evidence="3">PLS432</strain>
    </source>
</reference>
<comment type="caution">
    <text evidence="2">The sequence shown here is derived from an EMBL/GenBank/DDBJ whole genome shotgun (WGS) entry which is preliminary data.</text>
</comment>
<gene>
    <name evidence="2" type="ORF">AF72_04415</name>
    <name evidence="3" type="ORF">LPH55_06645</name>
</gene>
<keyword evidence="5" id="KW-1185">Reference proteome</keyword>
<dbReference type="EMBL" id="JAJPPU010000002">
    <property type="protein sequence ID" value="MCD8473144.1"/>
    <property type="molecule type" value="Genomic_DNA"/>
</dbReference>
<dbReference type="OrthoDB" id="9809731at2"/>
<organism evidence="2 4">
    <name type="scientific">Xylella taiwanensis</name>
    <dbReference type="NCBI Taxonomy" id="1444770"/>
    <lineage>
        <taxon>Bacteria</taxon>
        <taxon>Pseudomonadati</taxon>
        <taxon>Pseudomonadota</taxon>
        <taxon>Gammaproteobacteria</taxon>
        <taxon>Lysobacterales</taxon>
        <taxon>Lysobacteraceae</taxon>
        <taxon>Xylella</taxon>
    </lineage>
</organism>
<dbReference type="InterPro" id="IPR036490">
    <property type="entry name" value="ThsB_TIR-like_sf"/>
</dbReference>
<dbReference type="EMBL" id="JDSQ01000006">
    <property type="protein sequence ID" value="EWS78515.1"/>
    <property type="molecule type" value="Genomic_DNA"/>
</dbReference>
<reference evidence="2 4" key="1">
    <citation type="journal article" date="2014" name="Genome Announc.">
        <title>Draft Genome Sequence of Xylella fastidiosa Pear Leaf Scorch Strain in Taiwan.</title>
        <authorList>
            <person name="Su C.C."/>
            <person name="Deng W.L."/>
            <person name="Jan F.J."/>
            <person name="Chang C.J."/>
            <person name="Huang H."/>
            <person name="Chen J."/>
        </authorList>
    </citation>
    <scope>NUCLEOTIDE SEQUENCE [LARGE SCALE GENOMIC DNA]</scope>
    <source>
        <strain evidence="2 4">PLS229</strain>
    </source>
</reference>
<evidence type="ECO:0000313" key="3">
    <source>
        <dbReference type="EMBL" id="MCD8473144.1"/>
    </source>
</evidence>